<name>A0A3A6TI99_9GAMM</name>
<evidence type="ECO:0000256" key="1">
    <source>
        <dbReference type="ARBA" id="ARBA00002962"/>
    </source>
</evidence>
<dbReference type="UniPathway" id="UPA00252"/>
<keyword evidence="5" id="KW-0997">Cell inner membrane</keyword>
<evidence type="ECO:0000256" key="7">
    <source>
        <dbReference type="ARBA" id="ARBA00022989"/>
    </source>
</evidence>
<keyword evidence="9" id="KW-0627">Porphyrin biosynthesis</keyword>
<evidence type="ECO:0000313" key="13">
    <source>
        <dbReference type="Proteomes" id="UP000273022"/>
    </source>
</evidence>
<dbReference type="RefSeq" id="WP_121854135.1">
    <property type="nucleotide sequence ID" value="NZ_CP037952.1"/>
</dbReference>
<evidence type="ECO:0000256" key="3">
    <source>
        <dbReference type="ARBA" id="ARBA00004744"/>
    </source>
</evidence>
<evidence type="ECO:0000256" key="10">
    <source>
        <dbReference type="SAM" id="Phobius"/>
    </source>
</evidence>
<keyword evidence="6 10" id="KW-0812">Transmembrane</keyword>
<evidence type="ECO:0000256" key="4">
    <source>
        <dbReference type="ARBA" id="ARBA00022475"/>
    </source>
</evidence>
<dbReference type="GO" id="GO:0005886">
    <property type="term" value="C:plasma membrane"/>
    <property type="evidence" value="ECO:0007669"/>
    <property type="project" value="UniProtKB-SubCell"/>
</dbReference>
<organism evidence="12 13">
    <name type="scientific">Parashewanella spongiae</name>
    <dbReference type="NCBI Taxonomy" id="342950"/>
    <lineage>
        <taxon>Bacteria</taxon>
        <taxon>Pseudomonadati</taxon>
        <taxon>Pseudomonadota</taxon>
        <taxon>Gammaproteobacteria</taxon>
        <taxon>Alteromonadales</taxon>
        <taxon>Shewanellaceae</taxon>
        <taxon>Parashewanella</taxon>
    </lineage>
</organism>
<dbReference type="SUPFAM" id="SSF81901">
    <property type="entry name" value="HCP-like"/>
    <property type="match status" value="1"/>
</dbReference>
<accession>A0A3A6TI99</accession>
<keyword evidence="4" id="KW-1003">Cell membrane</keyword>
<comment type="pathway">
    <text evidence="3">Porphyrin-containing compound metabolism; protoheme biosynthesis.</text>
</comment>
<comment type="subcellular location">
    <subcellularLocation>
        <location evidence="2">Cell inner membrane</location>
        <topology evidence="2">Multi-pass membrane protein</topology>
    </subcellularLocation>
</comment>
<gene>
    <name evidence="12" type="ORF">D5R81_13340</name>
</gene>
<keyword evidence="13" id="KW-1185">Reference proteome</keyword>
<sequence>MIRTLVYALIIILGVCISPWIIESKGYLYIAIGEYELETSVVFAVVAIVIFYSALQAVEWLIVSVLNLFIKQSWLPQRWRKKNARKHTLAGALALAEEDWAAAEKSMLRGAGNGEIPTLNWLAAARAAQHQQRISQRDEYLSEVEKLANTKQALSVIRTRYFMQQGELTAARAQLDSLQPTKISKTSVVQLALDLYRQQQDWQAIKLILPAVQKKQLLTNDKIAQLTMETNQALLKQAAEKGAAELDKSWHWLSRAERKEPRNIAQYCMGLCRNQKKDTALKMIEKSIKQTSSNELYDALPDMVNAEDSNIRKLLKSKAKVEASNVSYQQCVAKLHSQKRELDLAKQHWQTANSISPNAESWVALAKIHEQLGEQSDTLACYRKAVQ</sequence>
<keyword evidence="8 10" id="KW-0472">Membrane</keyword>
<dbReference type="AlphaFoldDB" id="A0A3A6TI99"/>
<evidence type="ECO:0000256" key="5">
    <source>
        <dbReference type="ARBA" id="ARBA00022519"/>
    </source>
</evidence>
<proteinExistence type="predicted"/>
<dbReference type="InterPro" id="IPR011990">
    <property type="entry name" value="TPR-like_helical_dom_sf"/>
</dbReference>
<dbReference type="EMBL" id="QYYH01000085">
    <property type="protein sequence ID" value="RJY11345.1"/>
    <property type="molecule type" value="Genomic_DNA"/>
</dbReference>
<feature type="transmembrane region" description="Helical" evidence="10">
    <location>
        <begin position="42"/>
        <end position="70"/>
    </location>
</feature>
<dbReference type="Proteomes" id="UP000273022">
    <property type="component" value="Unassembled WGS sequence"/>
</dbReference>
<dbReference type="Pfam" id="PF07219">
    <property type="entry name" value="HemY_N"/>
    <property type="match status" value="1"/>
</dbReference>
<keyword evidence="7 10" id="KW-1133">Transmembrane helix</keyword>
<reference evidence="12 13" key="1">
    <citation type="submission" date="2018-09" db="EMBL/GenBank/DDBJ databases">
        <title>Phylogeny of the Shewanellaceae, and recommendation for two new genera, Pseudoshewanella and Parashewanella.</title>
        <authorList>
            <person name="Wang G."/>
        </authorList>
    </citation>
    <scope>NUCLEOTIDE SEQUENCE [LARGE SCALE GENOMIC DNA]</scope>
    <source>
        <strain evidence="12 13">KCTC 22492</strain>
    </source>
</reference>
<evidence type="ECO:0000313" key="12">
    <source>
        <dbReference type="EMBL" id="RJY11345.1"/>
    </source>
</evidence>
<comment type="function">
    <text evidence="1">Involved in a late step of protoheme IX synthesis.</text>
</comment>
<evidence type="ECO:0000259" key="11">
    <source>
        <dbReference type="Pfam" id="PF07219"/>
    </source>
</evidence>
<dbReference type="GO" id="GO:0042168">
    <property type="term" value="P:heme metabolic process"/>
    <property type="evidence" value="ECO:0007669"/>
    <property type="project" value="InterPro"/>
</dbReference>
<dbReference type="GO" id="GO:0006779">
    <property type="term" value="P:porphyrin-containing compound biosynthetic process"/>
    <property type="evidence" value="ECO:0007669"/>
    <property type="project" value="UniProtKB-KW"/>
</dbReference>
<dbReference type="InterPro" id="IPR005254">
    <property type="entry name" value="Heme_biosyn_assoc_TPR_pro"/>
</dbReference>
<evidence type="ECO:0000256" key="6">
    <source>
        <dbReference type="ARBA" id="ARBA00022692"/>
    </source>
</evidence>
<comment type="caution">
    <text evidence="12">The sequence shown here is derived from an EMBL/GenBank/DDBJ whole genome shotgun (WGS) entry which is preliminary data.</text>
</comment>
<evidence type="ECO:0000256" key="9">
    <source>
        <dbReference type="ARBA" id="ARBA00023244"/>
    </source>
</evidence>
<dbReference type="PROSITE" id="PS50293">
    <property type="entry name" value="TPR_REGION"/>
    <property type="match status" value="1"/>
</dbReference>
<dbReference type="Gene3D" id="1.25.40.10">
    <property type="entry name" value="Tetratricopeptide repeat domain"/>
    <property type="match status" value="1"/>
</dbReference>
<evidence type="ECO:0000256" key="2">
    <source>
        <dbReference type="ARBA" id="ARBA00004429"/>
    </source>
</evidence>
<feature type="domain" description="HemY N-terminal" evidence="11">
    <location>
        <begin position="26"/>
        <end position="131"/>
    </location>
</feature>
<evidence type="ECO:0000256" key="8">
    <source>
        <dbReference type="ARBA" id="ARBA00023136"/>
    </source>
</evidence>
<feature type="transmembrane region" description="Helical" evidence="10">
    <location>
        <begin position="5"/>
        <end position="22"/>
    </location>
</feature>
<dbReference type="OrthoDB" id="7067577at2"/>
<dbReference type="InterPro" id="IPR010817">
    <property type="entry name" value="HemY_N"/>
</dbReference>
<dbReference type="NCBIfam" id="TIGR00540">
    <property type="entry name" value="TPR_hemY_coli"/>
    <property type="match status" value="1"/>
</dbReference>
<protein>
    <submittedName>
        <fullName evidence="12">Heme biosynthesis protein HemY</fullName>
    </submittedName>
</protein>